<dbReference type="InterPro" id="IPR052254">
    <property type="entry name" value="CUL4-DDB1_E3_ligase_receptor"/>
</dbReference>
<dbReference type="Gene3D" id="2.130.10.10">
    <property type="entry name" value="YVTN repeat-like/Quinoprotein amine dehydrogenase"/>
    <property type="match status" value="1"/>
</dbReference>
<dbReference type="AlphaFoldDB" id="A0A1K0GDI5"/>
<evidence type="ECO:0000256" key="2">
    <source>
        <dbReference type="ARBA" id="ARBA00022737"/>
    </source>
</evidence>
<organism evidence="4 6">
    <name type="scientific">Ustilago bromivora</name>
    <dbReference type="NCBI Taxonomy" id="307758"/>
    <lineage>
        <taxon>Eukaryota</taxon>
        <taxon>Fungi</taxon>
        <taxon>Dikarya</taxon>
        <taxon>Basidiomycota</taxon>
        <taxon>Ustilaginomycotina</taxon>
        <taxon>Ustilaginomycetes</taxon>
        <taxon>Ustilaginales</taxon>
        <taxon>Ustilaginaceae</taxon>
        <taxon>Ustilago</taxon>
    </lineage>
</organism>
<keyword evidence="7" id="KW-1185">Reference proteome</keyword>
<dbReference type="InterPro" id="IPR015943">
    <property type="entry name" value="WD40/YVTN_repeat-like_dom_sf"/>
</dbReference>
<reference evidence="6" key="2">
    <citation type="submission" date="2016-04" db="EMBL/GenBank/DDBJ databases">
        <authorList>
            <person name="Guldener U."/>
            <person name="Guldener U."/>
        </authorList>
    </citation>
    <scope>NUCLEOTIDE SEQUENCE [LARGE SCALE GENOMIC DNA]</scope>
    <source>
        <strain evidence="6">UB2112</strain>
    </source>
</reference>
<dbReference type="EMBL" id="LT558137">
    <property type="protein sequence ID" value="SAM86138.1"/>
    <property type="molecule type" value="Genomic_DNA"/>
</dbReference>
<evidence type="ECO:0000313" key="7">
    <source>
        <dbReference type="Proteomes" id="UP000658997"/>
    </source>
</evidence>
<feature type="compositionally biased region" description="Basic and acidic residues" evidence="3">
    <location>
        <begin position="52"/>
        <end position="62"/>
    </location>
</feature>
<evidence type="ECO:0000313" key="4">
    <source>
        <dbReference type="EMBL" id="SAM86138.1"/>
    </source>
</evidence>
<reference evidence="4" key="1">
    <citation type="submission" date="2016-04" db="EMBL/GenBank/DDBJ databases">
        <authorList>
            <person name="Evans L.H."/>
            <person name="Alamgir A."/>
            <person name="Owens N."/>
            <person name="Weber N.D."/>
            <person name="Virtaneva K."/>
            <person name="Barbian K."/>
            <person name="Babar A."/>
            <person name="Rosenke K."/>
        </authorList>
    </citation>
    <scope>NUCLEOTIDE SEQUENCE</scope>
    <source>
        <strain evidence="4">UB2112</strain>
    </source>
</reference>
<proteinExistence type="predicted"/>
<dbReference type="GO" id="GO:0080008">
    <property type="term" value="C:Cul4-RING E3 ubiquitin ligase complex"/>
    <property type="evidence" value="ECO:0007669"/>
    <property type="project" value="TreeGrafter"/>
</dbReference>
<feature type="region of interest" description="Disordered" evidence="3">
    <location>
        <begin position="1"/>
        <end position="62"/>
    </location>
</feature>
<gene>
    <name evidence="5" type="ORF">UBRO2_03682</name>
    <name evidence="4" type="ORF">UBRO_08522</name>
</gene>
<evidence type="ECO:0000256" key="3">
    <source>
        <dbReference type="SAM" id="MobiDB-lite"/>
    </source>
</evidence>
<keyword evidence="1" id="KW-0853">WD repeat</keyword>
<dbReference type="OrthoDB" id="128867at2759"/>
<reference evidence="5" key="3">
    <citation type="submission" date="2018-08" db="EMBL/GenBank/DDBJ databases">
        <authorList>
            <person name="Guldener U."/>
        </authorList>
    </citation>
    <scope>NUCLEOTIDE SEQUENCE</scope>
    <source>
        <strain evidence="5">UB2</strain>
    </source>
</reference>
<dbReference type="PANTHER" id="PTHR44472">
    <property type="entry name" value="DDB1- AND CUL4-ASSOCIATED FACTOR 4-RELATED"/>
    <property type="match status" value="1"/>
</dbReference>
<dbReference type="SUPFAM" id="SSF63829">
    <property type="entry name" value="Calcium-dependent phosphotriesterase"/>
    <property type="match status" value="1"/>
</dbReference>
<keyword evidence="2" id="KW-0677">Repeat</keyword>
<dbReference type="EMBL" id="ULHB01000072">
    <property type="protein sequence ID" value="SYW80414.1"/>
    <property type="molecule type" value="Genomic_DNA"/>
</dbReference>
<name>A0A1K0GDI5_9BASI</name>
<evidence type="ECO:0000256" key="1">
    <source>
        <dbReference type="ARBA" id="ARBA00022574"/>
    </source>
</evidence>
<dbReference type="PANTHER" id="PTHR44472:SF1">
    <property type="entry name" value="DDB1 AND CUL4 ASSOCIATED FACTOR 4"/>
    <property type="match status" value="1"/>
</dbReference>
<sequence length="562" mass="62982">MAEPPFQMPGHWWDPEKKRFFKIHPGLPAPKPTSTASGPSKVSGGRKGSKGKAGEQELPADRHYARTPRLPAIRLQSPVSRPAKHPSPFPAPIIDPTSIQQQGRTPLTTLSLLARPRIEAAYSHLALCRAMKPWPQRQDQHDIIAFQTDVDNQSLLILTNYDSILRLPQLFGAVDILHTGERPIAPVFLRSRNILFHSPFVDEGYYEQLSYLRLWSPLRDNFPFRPRPRPPATGMFPDYPEISRSTAFPDPIAVHELCSWALYENPPPKTAEKQTLGVPEKEDGKIILAISNCKYIYVFHTQPPGMYLSGEPKKYWSGDSDCMALTFSYGGERLYCGLRSGGVVEMPWGQPKGVMPQFRYLAKEDAGSVTQLKMLSEGELVVVRINGVVEMIDTMTGETIRRYEGHVNSYQYGLGFAVDPDLRLMALAGLDRRVRVWSLQSSIPLGTTATTLAPKNLCKDSEVNLWDQSQLPAFREAHPSPENAESGTAAVRKGSTLSATVFPADIKALHWNPRSIWEGCNRDEAIATEQLQEETGGRGVPEKLWKDLYVGAGEWVYQFRWP</sequence>
<dbReference type="Proteomes" id="UP000658997">
    <property type="component" value="Unassembled WGS sequence"/>
</dbReference>
<dbReference type="Proteomes" id="UP000179920">
    <property type="component" value="Chromosome XXI"/>
</dbReference>
<evidence type="ECO:0000313" key="6">
    <source>
        <dbReference type="Proteomes" id="UP000179920"/>
    </source>
</evidence>
<protein>
    <submittedName>
        <fullName evidence="4">Uncharacterized protein</fullName>
    </submittedName>
</protein>
<evidence type="ECO:0000313" key="5">
    <source>
        <dbReference type="EMBL" id="SYW80414.1"/>
    </source>
</evidence>
<accession>A0A1K0GDI5</accession>